<organism evidence="5 6">
    <name type="scientific">Desulfobacula toluolica (strain DSM 7467 / Tol2)</name>
    <dbReference type="NCBI Taxonomy" id="651182"/>
    <lineage>
        <taxon>Bacteria</taxon>
        <taxon>Pseudomonadati</taxon>
        <taxon>Thermodesulfobacteriota</taxon>
        <taxon>Desulfobacteria</taxon>
        <taxon>Desulfobacterales</taxon>
        <taxon>Desulfobacteraceae</taxon>
        <taxon>Desulfobacula</taxon>
    </lineage>
</organism>
<accession>K0NCL2</accession>
<dbReference type="CDD" id="cd04496">
    <property type="entry name" value="SSB_OBF"/>
    <property type="match status" value="1"/>
</dbReference>
<dbReference type="Proteomes" id="UP000007347">
    <property type="component" value="Chromosome"/>
</dbReference>
<keyword evidence="6" id="KW-1185">Reference proteome</keyword>
<evidence type="ECO:0000313" key="6">
    <source>
        <dbReference type="Proteomes" id="UP000007347"/>
    </source>
</evidence>
<dbReference type="GO" id="GO:0009295">
    <property type="term" value="C:nucleoid"/>
    <property type="evidence" value="ECO:0007669"/>
    <property type="project" value="TreeGrafter"/>
</dbReference>
<dbReference type="PATRIC" id="fig|651182.5.peg.4837"/>
<comment type="subunit">
    <text evidence="2">Homotetramer.</text>
</comment>
<dbReference type="InterPro" id="IPR012340">
    <property type="entry name" value="NA-bd_OB-fold"/>
</dbReference>
<dbReference type="GO" id="GO:0006260">
    <property type="term" value="P:DNA replication"/>
    <property type="evidence" value="ECO:0007669"/>
    <property type="project" value="UniProtKB-UniRule"/>
</dbReference>
<dbReference type="PANTHER" id="PTHR10302:SF27">
    <property type="entry name" value="SINGLE-STRANDED DNA-BINDING PROTEIN"/>
    <property type="match status" value="1"/>
</dbReference>
<name>K0NCL2_DESTT</name>
<feature type="compositionally biased region" description="Gly residues" evidence="4">
    <location>
        <begin position="115"/>
        <end position="149"/>
    </location>
</feature>
<dbReference type="HAMAP" id="MF_00984">
    <property type="entry name" value="SSB"/>
    <property type="match status" value="1"/>
</dbReference>
<dbReference type="EMBL" id="FO203503">
    <property type="protein sequence ID" value="CCK82269.1"/>
    <property type="molecule type" value="Genomic_DNA"/>
</dbReference>
<dbReference type="GO" id="GO:0003697">
    <property type="term" value="F:single-stranded DNA binding"/>
    <property type="evidence" value="ECO:0007669"/>
    <property type="project" value="UniProtKB-UniRule"/>
</dbReference>
<dbReference type="PROSITE" id="PS50935">
    <property type="entry name" value="SSB"/>
    <property type="match status" value="1"/>
</dbReference>
<dbReference type="STRING" id="651182.TOL2_C41130"/>
<comment type="caution">
    <text evidence="2">Lacks conserved residue(s) required for the propagation of feature annotation.</text>
</comment>
<dbReference type="AlphaFoldDB" id="K0NCL2"/>
<dbReference type="SUPFAM" id="SSF50249">
    <property type="entry name" value="Nucleic acid-binding proteins"/>
    <property type="match status" value="1"/>
</dbReference>
<evidence type="ECO:0000313" key="5">
    <source>
        <dbReference type="EMBL" id="CCK82269.1"/>
    </source>
</evidence>
<reference evidence="5 6" key="1">
    <citation type="journal article" date="2013" name="Environ. Microbiol.">
        <title>Complete genome, catabolic sub-proteomes and key-metabolites of Desulfobacula toluolica Tol2, a marine, aromatic compound-degrading, sulfate-reducing bacterium.</title>
        <authorList>
            <person name="Wohlbrand L."/>
            <person name="Jacob J.H."/>
            <person name="Kube M."/>
            <person name="Mussmann M."/>
            <person name="Jarling R."/>
            <person name="Beck A."/>
            <person name="Amann R."/>
            <person name="Wilkes H."/>
            <person name="Reinhardt R."/>
            <person name="Rabus R."/>
        </authorList>
    </citation>
    <scope>NUCLEOTIDE SEQUENCE [LARGE SCALE GENOMIC DNA]</scope>
    <source>
        <strain evidence="6">DSM 7467 / Tol2</strain>
    </source>
</reference>
<feature type="compositionally biased region" description="Polar residues" evidence="4">
    <location>
        <begin position="153"/>
        <end position="167"/>
    </location>
</feature>
<feature type="short sequence motif" description="Important for interaction with partner proteins" evidence="2">
    <location>
        <begin position="177"/>
        <end position="182"/>
    </location>
</feature>
<dbReference type="InterPro" id="IPR011344">
    <property type="entry name" value="ssDNA-bd"/>
</dbReference>
<dbReference type="GO" id="GO:0006310">
    <property type="term" value="P:DNA recombination"/>
    <property type="evidence" value="ECO:0007669"/>
    <property type="project" value="UniProtKB-UniRule"/>
</dbReference>
<evidence type="ECO:0000256" key="2">
    <source>
        <dbReference type="HAMAP-Rule" id="MF_00984"/>
    </source>
</evidence>
<dbReference type="RefSeq" id="WP_014959449.1">
    <property type="nucleotide sequence ID" value="NC_018645.1"/>
</dbReference>
<keyword evidence="2" id="KW-0227">DNA damage</keyword>
<dbReference type="OrthoDB" id="9809878at2"/>
<dbReference type="InterPro" id="IPR000424">
    <property type="entry name" value="Primosome_PriB/ssb"/>
</dbReference>
<dbReference type="NCBIfam" id="TIGR00621">
    <property type="entry name" value="ssb"/>
    <property type="match status" value="1"/>
</dbReference>
<comment type="function">
    <text evidence="2">Plays an important role in DNA replication, recombination and repair. Binds to ssDNA and to an array of partner proteins to recruit them to their sites of action during DNA metabolism.</text>
</comment>
<evidence type="ECO:0000256" key="3">
    <source>
        <dbReference type="RuleBase" id="RU000524"/>
    </source>
</evidence>
<dbReference type="HOGENOM" id="CLU_078758_0_1_7"/>
<keyword evidence="2" id="KW-0234">DNA repair</keyword>
<keyword evidence="1 2" id="KW-0238">DNA-binding</keyword>
<dbReference type="KEGG" id="dto:TOL2_C41130"/>
<keyword evidence="2" id="KW-0235">DNA replication</keyword>
<gene>
    <name evidence="5" type="primary">ssb</name>
    <name evidence="5" type="ordered locus">TOL2_C41130</name>
</gene>
<keyword evidence="2" id="KW-0233">DNA recombination</keyword>
<dbReference type="Pfam" id="PF00436">
    <property type="entry name" value="SSB"/>
    <property type="match status" value="1"/>
</dbReference>
<feature type="region of interest" description="Disordered" evidence="4">
    <location>
        <begin position="112"/>
        <end position="182"/>
    </location>
</feature>
<protein>
    <recommendedName>
        <fullName evidence="2 3">Single-stranded DNA-binding protein</fullName>
        <shortName evidence="2">SSB</shortName>
    </recommendedName>
</protein>
<dbReference type="PANTHER" id="PTHR10302">
    <property type="entry name" value="SINGLE-STRANDED DNA-BINDING PROTEIN"/>
    <property type="match status" value="1"/>
</dbReference>
<dbReference type="GO" id="GO:0006281">
    <property type="term" value="P:DNA repair"/>
    <property type="evidence" value="ECO:0007669"/>
    <property type="project" value="UniProtKB-UniRule"/>
</dbReference>
<evidence type="ECO:0000256" key="1">
    <source>
        <dbReference type="ARBA" id="ARBA00023125"/>
    </source>
</evidence>
<proteinExistence type="inferred from homology"/>
<sequence length="182" mass="19379">MAGLNKVMLIGNLGRDPEIRYSQQGLAVVNFSLATSEQWTDKNTGDRQVKTEWHRIVAFGKPAETLEKYLSKGSQVYIEGRLQTRNYEKDGQTHYTTEIVVSNFQFLGGRQDNQFGGGGFQGGGGQQGGGYQGGGGQQGGGGFQGGGGYQKPDSGSDSNFQGTTSPGMTGGQQPIPDDDIPF</sequence>
<dbReference type="Gene3D" id="2.40.50.140">
    <property type="entry name" value="Nucleic acid-binding proteins"/>
    <property type="match status" value="1"/>
</dbReference>
<evidence type="ECO:0000256" key="4">
    <source>
        <dbReference type="SAM" id="MobiDB-lite"/>
    </source>
</evidence>